<dbReference type="AlphaFoldDB" id="C9SAI1"/>
<keyword evidence="3" id="KW-1185">Reference proteome</keyword>
<feature type="compositionally biased region" description="Basic and acidic residues" evidence="1">
    <location>
        <begin position="1"/>
        <end position="10"/>
    </location>
</feature>
<feature type="compositionally biased region" description="Polar residues" evidence="1">
    <location>
        <begin position="281"/>
        <end position="299"/>
    </location>
</feature>
<dbReference type="Proteomes" id="UP000008698">
    <property type="component" value="Unassembled WGS sequence"/>
</dbReference>
<protein>
    <submittedName>
        <fullName evidence="2">Predicted protein</fullName>
    </submittedName>
</protein>
<feature type="region of interest" description="Disordered" evidence="1">
    <location>
        <begin position="148"/>
        <end position="217"/>
    </location>
</feature>
<reference evidence="3" key="1">
    <citation type="journal article" date="2011" name="PLoS Pathog.">
        <title>Comparative genomics yields insights into niche adaptation of plant vascular wilt pathogens.</title>
        <authorList>
            <person name="Klosterman S.J."/>
            <person name="Subbarao K.V."/>
            <person name="Kang S."/>
            <person name="Veronese P."/>
            <person name="Gold S.E."/>
            <person name="Thomma B.P.H.J."/>
            <person name="Chen Z."/>
            <person name="Henrissat B."/>
            <person name="Lee Y.-H."/>
            <person name="Park J."/>
            <person name="Garcia-Pedrajas M.D."/>
            <person name="Barbara D.J."/>
            <person name="Anchieta A."/>
            <person name="de Jonge R."/>
            <person name="Santhanam P."/>
            <person name="Maruthachalam K."/>
            <person name="Atallah Z."/>
            <person name="Amyotte S.G."/>
            <person name="Paz Z."/>
            <person name="Inderbitzin P."/>
            <person name="Hayes R.J."/>
            <person name="Heiman D.I."/>
            <person name="Young S."/>
            <person name="Zeng Q."/>
            <person name="Engels R."/>
            <person name="Galagan J."/>
            <person name="Cuomo C.A."/>
            <person name="Dobinson K.F."/>
            <person name="Ma L.-J."/>
        </authorList>
    </citation>
    <scope>NUCLEOTIDE SEQUENCE [LARGE SCALE GENOMIC DNA]</scope>
    <source>
        <strain evidence="3">VaMs.102 / ATCC MYA-4576 / FGSC 10136</strain>
    </source>
</reference>
<feature type="compositionally biased region" description="Polar residues" evidence="1">
    <location>
        <begin position="34"/>
        <end position="65"/>
    </location>
</feature>
<feature type="region of interest" description="Disordered" evidence="1">
    <location>
        <begin position="255"/>
        <end position="299"/>
    </location>
</feature>
<dbReference type="GeneID" id="9533433"/>
<sequence>MSSSGKKDRSSSSYKKTHSSSSPKSHHHKASDSGVGSLSDQDSLAANPDGNFTAQGYQQQSQSSHALREALDAARFDLDLWKQKYRELEEDLRVARSDHRDLDASFRALSLKNSLLEADQKTHATSIRKLQDALRDKADEADRLREDLRRFRHSPPQEPNVSAPLGPGPSFSSRVLSDHKLPRTESSRKEKTREGEGATRRRQGASSKPLRQQGRKGPFELPLCKLGLLWTLRALGALGTLGPLSSHQLHRAFGPGHRSVANEPALQNPRSGRDYVPYGASSGSQPMGSTSTSTPRSVQVPSYAAGYSDSVFYDESEFETGDYYAHPLPEKKNKSRR</sequence>
<feature type="compositionally biased region" description="Low complexity" evidence="1">
    <location>
        <begin position="11"/>
        <end position="23"/>
    </location>
</feature>
<gene>
    <name evidence="2" type="ORF">VDBG_01538</name>
</gene>
<evidence type="ECO:0000313" key="3">
    <source>
        <dbReference type="Proteomes" id="UP000008698"/>
    </source>
</evidence>
<dbReference type="RefSeq" id="XP_003007350.1">
    <property type="nucleotide sequence ID" value="XM_003007304.1"/>
</dbReference>
<dbReference type="HOGENOM" id="CLU_872090_0_0_1"/>
<dbReference type="eggNOG" id="ENOG502RKP5">
    <property type="taxonomic scope" value="Eukaryota"/>
</dbReference>
<accession>C9SAI1</accession>
<dbReference type="OrthoDB" id="4774240at2759"/>
<name>C9SAI1_VERA1</name>
<dbReference type="EMBL" id="DS985215">
    <property type="protein sequence ID" value="EEY15429.1"/>
    <property type="molecule type" value="Genomic_DNA"/>
</dbReference>
<feature type="region of interest" description="Disordered" evidence="1">
    <location>
        <begin position="1"/>
        <end position="66"/>
    </location>
</feature>
<evidence type="ECO:0000313" key="2">
    <source>
        <dbReference type="EMBL" id="EEY15429.1"/>
    </source>
</evidence>
<dbReference type="KEGG" id="val:VDBG_01538"/>
<proteinExistence type="predicted"/>
<organism evidence="3">
    <name type="scientific">Verticillium alfalfae (strain VaMs.102 / ATCC MYA-4576 / FGSC 10136)</name>
    <name type="common">Verticillium wilt of alfalfa</name>
    <name type="synonym">Verticillium albo-atrum</name>
    <dbReference type="NCBI Taxonomy" id="526221"/>
    <lineage>
        <taxon>Eukaryota</taxon>
        <taxon>Fungi</taxon>
        <taxon>Dikarya</taxon>
        <taxon>Ascomycota</taxon>
        <taxon>Pezizomycotina</taxon>
        <taxon>Sordariomycetes</taxon>
        <taxon>Hypocreomycetidae</taxon>
        <taxon>Glomerellales</taxon>
        <taxon>Plectosphaerellaceae</taxon>
        <taxon>Verticillium</taxon>
    </lineage>
</organism>
<evidence type="ECO:0000256" key="1">
    <source>
        <dbReference type="SAM" id="MobiDB-lite"/>
    </source>
</evidence>
<feature type="compositionally biased region" description="Basic and acidic residues" evidence="1">
    <location>
        <begin position="176"/>
        <end position="199"/>
    </location>
</feature>